<keyword evidence="1" id="KW-0732">Signal</keyword>
<dbReference type="Proteomes" id="UP000663851">
    <property type="component" value="Unassembled WGS sequence"/>
</dbReference>
<proteinExistence type="predicted"/>
<dbReference type="Proteomes" id="UP000663862">
    <property type="component" value="Unassembled WGS sequence"/>
</dbReference>
<dbReference type="EMBL" id="CAJOBP010005388">
    <property type="protein sequence ID" value="CAF4468227.1"/>
    <property type="molecule type" value="Genomic_DNA"/>
</dbReference>
<sequence length="378" mass="42217">MRLLTGLTFVLASITFVQCQLIVPQLNSLNLLNSLRPQIQNFLDKLEDILPQFLGTISSVELQTLKDKLIQVVLGQLGGNLNFNTLKDKLRPVLQEFLNTKPQIRLDFDALLNHVSSAALTELPAIILNLLGGKREVTETRFSLDDVLALADKLPLSTYLSQIQQFLSSDQLQQLQNQFLSTVLAAVGNEWDIAPLAQALQELFTQFVPETAQMRVDWGHLAQQAINGLASAAPSIIATALGLIGKREVRVNYQELLSQLSIDKLAQIFEVINSVDKSKVFAQLRKLLQNFFQSYLGRVNFDEMAASLMNQLNGLLPALSQSLFSMIEHICNVVDDDDYENLGVEYCLIGYRYVIAYVDGDVGAKLDDGFHSKLWTFD</sequence>
<accession>A0A820AQ32</accession>
<reference evidence="4" key="1">
    <citation type="submission" date="2021-02" db="EMBL/GenBank/DDBJ databases">
        <authorList>
            <person name="Nowell W R."/>
        </authorList>
    </citation>
    <scope>NUCLEOTIDE SEQUENCE</scope>
</reference>
<dbReference type="EMBL" id="CAJOBO010000335">
    <property type="protein sequence ID" value="CAF4195534.1"/>
    <property type="molecule type" value="Genomic_DNA"/>
</dbReference>
<dbReference type="EMBL" id="CAJOBS010004403">
    <property type="protein sequence ID" value="CAF4880790.1"/>
    <property type="molecule type" value="Genomic_DNA"/>
</dbReference>
<evidence type="ECO:0000313" key="4">
    <source>
        <dbReference type="EMBL" id="CAF4195534.1"/>
    </source>
</evidence>
<dbReference type="Proteomes" id="UP000663838">
    <property type="component" value="Unassembled WGS sequence"/>
</dbReference>
<evidence type="ECO:0000313" key="7">
    <source>
        <dbReference type="EMBL" id="CAF4715248.1"/>
    </source>
</evidence>
<evidence type="ECO:0000313" key="8">
    <source>
        <dbReference type="EMBL" id="CAF4880790.1"/>
    </source>
</evidence>
<evidence type="ECO:0000313" key="3">
    <source>
        <dbReference type="EMBL" id="CAF3543557.1"/>
    </source>
</evidence>
<evidence type="ECO:0000313" key="9">
    <source>
        <dbReference type="Proteomes" id="UP000663851"/>
    </source>
</evidence>
<dbReference type="Proteomes" id="UP000663872">
    <property type="component" value="Unassembled WGS sequence"/>
</dbReference>
<dbReference type="EMBL" id="CAJOBQ010000236">
    <property type="protein sequence ID" value="CAF4302681.1"/>
    <property type="molecule type" value="Genomic_DNA"/>
</dbReference>
<keyword evidence="10" id="KW-1185">Reference proteome</keyword>
<feature type="signal peptide" evidence="1">
    <location>
        <begin position="1"/>
        <end position="19"/>
    </location>
</feature>
<evidence type="ECO:0000313" key="10">
    <source>
        <dbReference type="Proteomes" id="UP000663873"/>
    </source>
</evidence>
<dbReference type="Proteomes" id="UP000663848">
    <property type="component" value="Unassembled WGS sequence"/>
</dbReference>
<dbReference type="Proteomes" id="UP000663865">
    <property type="component" value="Unassembled WGS sequence"/>
</dbReference>
<gene>
    <name evidence="2" type="ORF">GRG538_LOCUS18924</name>
    <name evidence="4" type="ORF">HFQ381_LOCUS7127</name>
    <name evidence="3" type="ORF">KIK155_LOCUS18067</name>
    <name evidence="7" type="ORF">QYT958_LOCUS18616</name>
    <name evidence="8" type="ORF">TOA249_LOCUS29239</name>
    <name evidence="5" type="ORF">TSG867_LOCUS6363</name>
    <name evidence="6" type="ORF">UJA718_LOCUS23990</name>
</gene>
<evidence type="ECO:0000313" key="6">
    <source>
        <dbReference type="EMBL" id="CAF4468227.1"/>
    </source>
</evidence>
<dbReference type="Proteomes" id="UP000663873">
    <property type="component" value="Unassembled WGS sequence"/>
</dbReference>
<protein>
    <submittedName>
        <fullName evidence="4">Uncharacterized protein</fullName>
    </submittedName>
</protein>
<feature type="chain" id="PRO_5044132603" evidence="1">
    <location>
        <begin position="20"/>
        <end position="378"/>
    </location>
</feature>
<comment type="caution">
    <text evidence="4">The sequence shown here is derived from an EMBL/GenBank/DDBJ whole genome shotgun (WGS) entry which is preliminary data.</text>
</comment>
<dbReference type="EMBL" id="CAJOBR010002962">
    <property type="protein sequence ID" value="CAF4715248.1"/>
    <property type="molecule type" value="Genomic_DNA"/>
</dbReference>
<dbReference type="EMBL" id="CAJNYT010003075">
    <property type="protein sequence ID" value="CAF3524362.1"/>
    <property type="molecule type" value="Genomic_DNA"/>
</dbReference>
<name>A0A820AQ32_9BILA</name>
<evidence type="ECO:0000313" key="2">
    <source>
        <dbReference type="EMBL" id="CAF3524362.1"/>
    </source>
</evidence>
<evidence type="ECO:0000313" key="5">
    <source>
        <dbReference type="EMBL" id="CAF4302681.1"/>
    </source>
</evidence>
<dbReference type="AlphaFoldDB" id="A0A820AQ32"/>
<dbReference type="EMBL" id="CAJNYV010003205">
    <property type="protein sequence ID" value="CAF3543557.1"/>
    <property type="molecule type" value="Genomic_DNA"/>
</dbReference>
<evidence type="ECO:0000256" key="1">
    <source>
        <dbReference type="SAM" id="SignalP"/>
    </source>
</evidence>
<organism evidence="4 9">
    <name type="scientific">Rotaria socialis</name>
    <dbReference type="NCBI Taxonomy" id="392032"/>
    <lineage>
        <taxon>Eukaryota</taxon>
        <taxon>Metazoa</taxon>
        <taxon>Spiralia</taxon>
        <taxon>Gnathifera</taxon>
        <taxon>Rotifera</taxon>
        <taxon>Eurotatoria</taxon>
        <taxon>Bdelloidea</taxon>
        <taxon>Philodinida</taxon>
        <taxon>Philodinidae</taxon>
        <taxon>Rotaria</taxon>
    </lineage>
</organism>